<comment type="catalytic activity">
    <reaction evidence="1">
        <text>Thiol-dependent hydrolysis of ester, thioester, amide, peptide and isopeptide bonds formed by the C-terminal Gly of ubiquitin (a 76-residue protein attached to proteins as an intracellular targeting signal).</text>
        <dbReference type="EC" id="3.4.19.12"/>
    </reaction>
</comment>
<comment type="similarity">
    <text evidence="2">Belongs to the peptidase C19 family.</text>
</comment>
<dbReference type="EMBL" id="NDHI03003661">
    <property type="protein sequence ID" value="PNJ10600.1"/>
    <property type="molecule type" value="Genomic_DNA"/>
</dbReference>
<evidence type="ECO:0000256" key="4">
    <source>
        <dbReference type="ARBA" id="ARBA00022670"/>
    </source>
</evidence>
<evidence type="ECO:0000256" key="3">
    <source>
        <dbReference type="ARBA" id="ARBA00012759"/>
    </source>
</evidence>
<proteinExistence type="inferred from homology"/>
<keyword evidence="4" id="KW-0645">Protease</keyword>
<dbReference type="InterPro" id="IPR038093">
    <property type="entry name" value="USP37-like_PH_sf"/>
</dbReference>
<evidence type="ECO:0000259" key="8">
    <source>
        <dbReference type="Pfam" id="PF16674"/>
    </source>
</evidence>
<dbReference type="InterPro" id="IPR032069">
    <property type="entry name" value="USP37-like_PH"/>
</dbReference>
<dbReference type="Pfam" id="PF16674">
    <property type="entry name" value="UCH_N"/>
    <property type="match status" value="1"/>
</dbReference>
<accession>A0A2J8RPZ4</accession>
<protein>
    <recommendedName>
        <fullName evidence="3">ubiquitinyl hydrolase 1</fullName>
        <ecNumber evidence="3">3.4.19.12</ecNumber>
    </recommendedName>
</protein>
<reference evidence="9" key="1">
    <citation type="submission" date="2017-12" db="EMBL/GenBank/DDBJ databases">
        <title>High-resolution comparative analysis of great ape genomes.</title>
        <authorList>
            <person name="Pollen A."/>
            <person name="Hastie A."/>
            <person name="Hormozdiari F."/>
            <person name="Dougherty M."/>
            <person name="Liu R."/>
            <person name="Chaisson M."/>
            <person name="Hoppe E."/>
            <person name="Hill C."/>
            <person name="Pang A."/>
            <person name="Hillier L."/>
            <person name="Baker C."/>
            <person name="Armstrong J."/>
            <person name="Shendure J."/>
            <person name="Paten B."/>
            <person name="Wilson R."/>
            <person name="Chao H."/>
            <person name="Schneider V."/>
            <person name="Ventura M."/>
            <person name="Kronenberg Z."/>
            <person name="Murali S."/>
            <person name="Gordon D."/>
            <person name="Cantsilieris S."/>
            <person name="Munson K."/>
            <person name="Nelson B."/>
            <person name="Raja A."/>
            <person name="Underwood J."/>
            <person name="Diekhans M."/>
            <person name="Fiddes I."/>
            <person name="Haussler D."/>
            <person name="Eichler E."/>
        </authorList>
    </citation>
    <scope>NUCLEOTIDE SEQUENCE [LARGE SCALE GENOMIC DNA]</scope>
    <source>
        <strain evidence="9">Susie</strain>
    </source>
</reference>
<name>A0A2J8RPZ4_PONAB</name>
<organism evidence="9">
    <name type="scientific">Pongo abelii</name>
    <name type="common">Sumatran orangutan</name>
    <name type="synonym">Pongo pygmaeus abelii</name>
    <dbReference type="NCBI Taxonomy" id="9601"/>
    <lineage>
        <taxon>Eukaryota</taxon>
        <taxon>Metazoa</taxon>
        <taxon>Chordata</taxon>
        <taxon>Craniata</taxon>
        <taxon>Vertebrata</taxon>
        <taxon>Euteleostomi</taxon>
        <taxon>Mammalia</taxon>
        <taxon>Eutheria</taxon>
        <taxon>Euarchontoglires</taxon>
        <taxon>Primates</taxon>
        <taxon>Haplorrhini</taxon>
        <taxon>Catarrhini</taxon>
        <taxon>Hominidae</taxon>
        <taxon>Pongo</taxon>
    </lineage>
</organism>
<keyword evidence="5" id="KW-0833">Ubl conjugation pathway</keyword>
<dbReference type="GO" id="GO:0004843">
    <property type="term" value="F:cysteine-type deubiquitinase activity"/>
    <property type="evidence" value="ECO:0007669"/>
    <property type="project" value="UniProtKB-EC"/>
</dbReference>
<dbReference type="Gene3D" id="2.30.29.180">
    <property type="entry name" value="Ubiquitin carboxyl-terminal hydrolase 26/29/37, pleckstrin homology-like domain"/>
    <property type="match status" value="1"/>
</dbReference>
<feature type="non-terminal residue" evidence="9">
    <location>
        <position position="30"/>
    </location>
</feature>
<evidence type="ECO:0000256" key="1">
    <source>
        <dbReference type="ARBA" id="ARBA00000707"/>
    </source>
</evidence>
<keyword evidence="6" id="KW-0378">Hydrolase</keyword>
<keyword evidence="7" id="KW-0788">Thiol protease</keyword>
<feature type="domain" description="Ubiquitin carboxyl-terminal hydrolase 37 pleckstrin homology-like" evidence="8">
    <location>
        <begin position="1"/>
        <end position="30"/>
    </location>
</feature>
<sequence>MISLKVRGFIQIWSQSTGMTKLKEALIETV</sequence>
<evidence type="ECO:0000256" key="7">
    <source>
        <dbReference type="ARBA" id="ARBA00022807"/>
    </source>
</evidence>
<evidence type="ECO:0000313" key="9">
    <source>
        <dbReference type="EMBL" id="PNJ10600.1"/>
    </source>
</evidence>
<dbReference type="EC" id="3.4.19.12" evidence="3"/>
<evidence type="ECO:0000256" key="6">
    <source>
        <dbReference type="ARBA" id="ARBA00022801"/>
    </source>
</evidence>
<dbReference type="AlphaFoldDB" id="A0A2J8RPZ4"/>
<evidence type="ECO:0000256" key="2">
    <source>
        <dbReference type="ARBA" id="ARBA00009085"/>
    </source>
</evidence>
<gene>
    <name evidence="9" type="ORF">CR201_G0049253</name>
</gene>
<dbReference type="GO" id="GO:0006508">
    <property type="term" value="P:proteolysis"/>
    <property type="evidence" value="ECO:0007669"/>
    <property type="project" value="UniProtKB-KW"/>
</dbReference>
<comment type="caution">
    <text evidence="9">The sequence shown here is derived from an EMBL/GenBank/DDBJ whole genome shotgun (WGS) entry which is preliminary data.</text>
</comment>
<evidence type="ECO:0000256" key="5">
    <source>
        <dbReference type="ARBA" id="ARBA00022786"/>
    </source>
</evidence>